<evidence type="ECO:0000256" key="1">
    <source>
        <dbReference type="SAM" id="MobiDB-lite"/>
    </source>
</evidence>
<dbReference type="Proteomes" id="UP000606974">
    <property type="component" value="Unassembled WGS sequence"/>
</dbReference>
<dbReference type="OrthoDB" id="5387413at2759"/>
<evidence type="ECO:0000313" key="2">
    <source>
        <dbReference type="EMBL" id="KAF7505222.1"/>
    </source>
</evidence>
<dbReference type="EMBL" id="JAACFV010000115">
    <property type="protein sequence ID" value="KAF7505222.1"/>
    <property type="molecule type" value="Genomic_DNA"/>
</dbReference>
<evidence type="ECO:0000313" key="3">
    <source>
        <dbReference type="Proteomes" id="UP000606974"/>
    </source>
</evidence>
<feature type="compositionally biased region" description="Polar residues" evidence="1">
    <location>
        <begin position="265"/>
        <end position="280"/>
    </location>
</feature>
<protein>
    <submittedName>
        <fullName evidence="2">Uncharacterized protein</fullName>
    </submittedName>
</protein>
<name>A0A8H7ADS4_9EURO</name>
<feature type="compositionally biased region" description="Basic and acidic residues" evidence="1">
    <location>
        <begin position="227"/>
        <end position="263"/>
    </location>
</feature>
<organism evidence="2 3">
    <name type="scientific">Endocarpon pusillum</name>
    <dbReference type="NCBI Taxonomy" id="364733"/>
    <lineage>
        <taxon>Eukaryota</taxon>
        <taxon>Fungi</taxon>
        <taxon>Dikarya</taxon>
        <taxon>Ascomycota</taxon>
        <taxon>Pezizomycotina</taxon>
        <taxon>Eurotiomycetes</taxon>
        <taxon>Chaetothyriomycetidae</taxon>
        <taxon>Verrucariales</taxon>
        <taxon>Verrucariaceae</taxon>
        <taxon>Endocarpon</taxon>
    </lineage>
</organism>
<dbReference type="AlphaFoldDB" id="A0A8H7ADS4"/>
<reference evidence="2" key="1">
    <citation type="submission" date="2020-02" db="EMBL/GenBank/DDBJ databases">
        <authorList>
            <person name="Palmer J.M."/>
        </authorList>
    </citation>
    <scope>NUCLEOTIDE SEQUENCE</scope>
    <source>
        <strain evidence="2">EPUS1.4</strain>
        <tissue evidence="2">Thallus</tissue>
    </source>
</reference>
<feature type="region of interest" description="Disordered" evidence="1">
    <location>
        <begin position="210"/>
        <end position="280"/>
    </location>
</feature>
<sequence>MLDHLATINVKASALLAGGHLVEQSRINATSIERGDGELRLRPIRPDGRSDRTIRDNFSKYSRHTALMNRIRRRTGLEDFEYITPVHGANMKMPMNGGEGSRHVGFAPEPGYSRLPRVDEEYVMEHFHKHAIRCDDCHDPYKTYKKGGTLCDQGHRLAQDVAGYMYSKGGRAYSMLDRESLRQRVQVEIPPHCDKVRGLLQAVDHGLRVQKPGALKSQDKNYYVPSRPDRRSYHDDRHGGPVKEPRRRHEEERRYHDDRRYRSDPNYQPSGSPTMTATPSTTINLRGAEEREESLGANHQNPPLVEDTNPQIAIAHRGMGQLIAISHLGRHRLKGTRREETPGPLSGYIESFFGEFGMSWRQRGESEAFDTACKPKGSSWMA</sequence>
<proteinExistence type="predicted"/>
<accession>A0A8H7ADS4</accession>
<comment type="caution">
    <text evidence="2">The sequence shown here is derived from an EMBL/GenBank/DDBJ whole genome shotgun (WGS) entry which is preliminary data.</text>
</comment>
<gene>
    <name evidence="2" type="ORF">GJ744_001151</name>
</gene>
<keyword evidence="3" id="KW-1185">Reference proteome</keyword>